<organism evidence="10">
    <name type="scientific">candidate division TA06 bacterium ADurb.Bin131</name>
    <dbReference type="NCBI Taxonomy" id="1852827"/>
    <lineage>
        <taxon>Bacteria</taxon>
        <taxon>Bacteria division TA06</taxon>
    </lineage>
</organism>
<keyword evidence="5 9" id="KW-1133">Transmembrane helix</keyword>
<dbReference type="Proteomes" id="UP000485562">
    <property type="component" value="Unassembled WGS sequence"/>
</dbReference>
<comment type="similarity">
    <text evidence="2">Belongs to the V-ATPase 116 kDa subunit family.</text>
</comment>
<accession>A0A1V6CE63</accession>
<evidence type="ECO:0000256" key="6">
    <source>
        <dbReference type="ARBA" id="ARBA00023065"/>
    </source>
</evidence>
<dbReference type="GO" id="GO:0051117">
    <property type="term" value="F:ATPase binding"/>
    <property type="evidence" value="ECO:0007669"/>
    <property type="project" value="TreeGrafter"/>
</dbReference>
<feature type="transmembrane region" description="Helical" evidence="9">
    <location>
        <begin position="424"/>
        <end position="450"/>
    </location>
</feature>
<comment type="caution">
    <text evidence="10">The sequence shown here is derived from an EMBL/GenBank/DDBJ whole genome shotgun (WGS) entry which is preliminary data.</text>
</comment>
<dbReference type="EMBL" id="MWDQ01000022">
    <property type="protein sequence ID" value="OQB75156.1"/>
    <property type="molecule type" value="Genomic_DNA"/>
</dbReference>
<feature type="transmembrane region" description="Helical" evidence="9">
    <location>
        <begin position="344"/>
        <end position="376"/>
    </location>
</feature>
<evidence type="ECO:0000256" key="4">
    <source>
        <dbReference type="ARBA" id="ARBA00022692"/>
    </source>
</evidence>
<keyword evidence="4 9" id="KW-0812">Transmembrane</keyword>
<protein>
    <submittedName>
        <fullName evidence="10">V-type ATP synthase subunit I</fullName>
    </submittedName>
</protein>
<keyword evidence="3" id="KW-0813">Transport</keyword>
<dbReference type="GO" id="GO:0046961">
    <property type="term" value="F:proton-transporting ATPase activity, rotational mechanism"/>
    <property type="evidence" value="ECO:0007669"/>
    <property type="project" value="InterPro"/>
</dbReference>
<comment type="subcellular location">
    <subcellularLocation>
        <location evidence="1">Membrane</location>
        <topology evidence="1">Multi-pass membrane protein</topology>
    </subcellularLocation>
</comment>
<evidence type="ECO:0000256" key="5">
    <source>
        <dbReference type="ARBA" id="ARBA00022989"/>
    </source>
</evidence>
<name>A0A1V6CE63_UNCT6</name>
<evidence type="ECO:0000313" key="10">
    <source>
        <dbReference type="EMBL" id="OQB75156.1"/>
    </source>
</evidence>
<feature type="transmembrane region" description="Helical" evidence="9">
    <location>
        <begin position="462"/>
        <end position="481"/>
    </location>
</feature>
<feature type="transmembrane region" description="Helical" evidence="9">
    <location>
        <begin position="388"/>
        <end position="409"/>
    </location>
</feature>
<feature type="transmembrane region" description="Helical" evidence="9">
    <location>
        <begin position="543"/>
        <end position="563"/>
    </location>
</feature>
<evidence type="ECO:0000256" key="1">
    <source>
        <dbReference type="ARBA" id="ARBA00004141"/>
    </source>
</evidence>
<keyword evidence="6" id="KW-0406">Ion transport</keyword>
<dbReference type="GO" id="GO:0007035">
    <property type="term" value="P:vacuolar acidification"/>
    <property type="evidence" value="ECO:0007669"/>
    <property type="project" value="TreeGrafter"/>
</dbReference>
<proteinExistence type="inferred from homology"/>
<feature type="transmembrane region" description="Helical" evidence="9">
    <location>
        <begin position="575"/>
        <end position="597"/>
    </location>
</feature>
<keyword evidence="7 9" id="KW-0472">Membrane</keyword>
<dbReference type="InterPro" id="IPR002490">
    <property type="entry name" value="V-ATPase_116kDa_su"/>
</dbReference>
<evidence type="ECO:0000256" key="3">
    <source>
        <dbReference type="ARBA" id="ARBA00022448"/>
    </source>
</evidence>
<dbReference type="AlphaFoldDB" id="A0A1V6CE63"/>
<dbReference type="GO" id="GO:0016471">
    <property type="term" value="C:vacuolar proton-transporting V-type ATPase complex"/>
    <property type="evidence" value="ECO:0007669"/>
    <property type="project" value="TreeGrafter"/>
</dbReference>
<gene>
    <name evidence="10" type="ORF">BWX89_00098</name>
</gene>
<keyword evidence="8" id="KW-0175">Coiled coil</keyword>
<sequence>MFQAEKLLLMNAVIRKNRASSTLARLLRTGFFHPFDANVFSSRIEQVKPWQQEYESARWDTIAQRFKKIVDEIGFLPSASAESAGYIEAESTVEEIEEILEALIEKRNNLQQKLTDSEALLSKRVVYLPISVKAEHTFIHIEYGEIQADKMSVLENLLVNIPHVLIPAETRNRSVLLFVVVLKKDVGTFEKIKKEIGWISAVDVVVSDIPIEEQKLKIERLKDEIKKINADIREISNRYRNILDKIAVSLNIHQKLNQAKKHTYITETTTILSGWIPEQEKQSASEIIKNSDPVAHTEFIPAELSGVSAEEIPVKMNHNRFIKPFELIVGTYGIPRYGTIDPTLFVAISFLLMFGAMFGDIGHGAVFLVTGLLMLWRTKNGLRQAGALVSYVGLSSIVFGFLYGSFFGIEFNPLWINPMEDISVLFRACVSFGVLLLTAGIFLNITNFVINKDIRSVFFDKAGLFSGLVYWAGIGLAAGFIAKRGGAVIKITAIIFSICILAIFFNSLINSVREKEGMLVGLIESFLHIFEIIIGYLANTVSFIRISAFALNHFGFFMTIFAISDILKNAGMSGLSIPFMVLGNIFILLLEGLVVMIQCLRLNYYEFFSRFFIPGKSLYQPLVLKANSEDIKQYLS</sequence>
<reference evidence="10" key="1">
    <citation type="submission" date="2017-02" db="EMBL/GenBank/DDBJ databases">
        <title>Delving into the versatile metabolic prowess of the omnipresent phylum Bacteroidetes.</title>
        <authorList>
            <person name="Nobu M.K."/>
            <person name="Mei R."/>
            <person name="Narihiro T."/>
            <person name="Kuroda K."/>
            <person name="Liu W.-T."/>
        </authorList>
    </citation>
    <scope>NUCLEOTIDE SEQUENCE</scope>
    <source>
        <strain evidence="10">ADurb.Bin131</strain>
    </source>
</reference>
<evidence type="ECO:0000256" key="7">
    <source>
        <dbReference type="ARBA" id="ARBA00023136"/>
    </source>
</evidence>
<evidence type="ECO:0000256" key="8">
    <source>
        <dbReference type="SAM" id="Coils"/>
    </source>
</evidence>
<dbReference type="GO" id="GO:0033179">
    <property type="term" value="C:proton-transporting V-type ATPase, V0 domain"/>
    <property type="evidence" value="ECO:0007669"/>
    <property type="project" value="InterPro"/>
</dbReference>
<dbReference type="PANTHER" id="PTHR11629:SF63">
    <property type="entry name" value="V-TYPE PROTON ATPASE SUBUNIT A"/>
    <property type="match status" value="1"/>
</dbReference>
<feature type="coiled-coil region" evidence="8">
    <location>
        <begin position="86"/>
        <end position="120"/>
    </location>
</feature>
<feature type="transmembrane region" description="Helical" evidence="9">
    <location>
        <begin position="487"/>
        <end position="505"/>
    </location>
</feature>
<evidence type="ECO:0000256" key="2">
    <source>
        <dbReference type="ARBA" id="ARBA00009904"/>
    </source>
</evidence>
<evidence type="ECO:0000256" key="9">
    <source>
        <dbReference type="SAM" id="Phobius"/>
    </source>
</evidence>
<dbReference type="Pfam" id="PF01496">
    <property type="entry name" value="V_ATPase_I"/>
    <property type="match status" value="1"/>
</dbReference>
<feature type="coiled-coil region" evidence="8">
    <location>
        <begin position="211"/>
        <end position="245"/>
    </location>
</feature>
<dbReference type="PANTHER" id="PTHR11629">
    <property type="entry name" value="VACUOLAR PROTON ATPASES"/>
    <property type="match status" value="1"/>
</dbReference>